<gene>
    <name evidence="2" type="ORF">SAMN06296058_0012</name>
</gene>
<dbReference type="EMBL" id="FUZV01000001">
    <property type="protein sequence ID" value="SKC39337.1"/>
    <property type="molecule type" value="Genomic_DNA"/>
</dbReference>
<dbReference type="AlphaFoldDB" id="A0A1T5IJL3"/>
<accession>A0A1T5IJL3</accession>
<evidence type="ECO:0000259" key="1">
    <source>
        <dbReference type="Pfam" id="PF23343"/>
    </source>
</evidence>
<dbReference type="STRING" id="428993.SAMN06296058_0012"/>
<evidence type="ECO:0000313" key="2">
    <source>
        <dbReference type="EMBL" id="SKC39337.1"/>
    </source>
</evidence>
<reference evidence="2 3" key="1">
    <citation type="submission" date="2017-02" db="EMBL/GenBank/DDBJ databases">
        <authorList>
            <person name="Peterson S.W."/>
        </authorList>
    </citation>
    <scope>NUCLEOTIDE SEQUENCE [LARGE SCALE GENOMIC DNA]</scope>
    <source>
        <strain evidence="2 3">P15</strain>
    </source>
</reference>
<protein>
    <submittedName>
        <fullName evidence="2">Bacteriophage replication gene A protein (GPA)</fullName>
    </submittedName>
</protein>
<sequence length="139" mass="16148">MHGEAADKAFRYFVSCLNREIYGPKWSTRWHGGVQWARGQEFHKDGRLHFHAVAAAATDDLNKLASRYEWHEFWYREFGRNRIEAPRSQADITGYVSKYVTKGGEVDFSKNFGAWLPPPIDYTARPEQDGLLQPNQHHP</sequence>
<feature type="domain" description="Replication-associated protein ORF2/G2P" evidence="1">
    <location>
        <begin position="6"/>
        <end position="103"/>
    </location>
</feature>
<proteinExistence type="predicted"/>
<dbReference type="Proteomes" id="UP000190341">
    <property type="component" value="Unassembled WGS sequence"/>
</dbReference>
<organism evidence="2 3">
    <name type="scientific">Pseudoxanthomonas indica</name>
    <dbReference type="NCBI Taxonomy" id="428993"/>
    <lineage>
        <taxon>Bacteria</taxon>
        <taxon>Pseudomonadati</taxon>
        <taxon>Pseudomonadota</taxon>
        <taxon>Gammaproteobacteria</taxon>
        <taxon>Lysobacterales</taxon>
        <taxon>Lysobacteraceae</taxon>
        <taxon>Pseudoxanthomonas</taxon>
    </lineage>
</organism>
<keyword evidence="3" id="KW-1185">Reference proteome</keyword>
<evidence type="ECO:0000313" key="3">
    <source>
        <dbReference type="Proteomes" id="UP000190341"/>
    </source>
</evidence>
<dbReference type="Pfam" id="PF23343">
    <property type="entry name" value="REP_ORF2-G2P"/>
    <property type="match status" value="1"/>
</dbReference>
<name>A0A1T5IJL3_9GAMM</name>
<dbReference type="InterPro" id="IPR056906">
    <property type="entry name" value="ORF2/G2P_dom"/>
</dbReference>